<evidence type="ECO:0000256" key="1">
    <source>
        <dbReference type="SAM" id="MobiDB-lite"/>
    </source>
</evidence>
<feature type="region of interest" description="Disordered" evidence="1">
    <location>
        <begin position="1"/>
        <end position="111"/>
    </location>
</feature>
<sequence length="334" mass="37687">MPSTEPLPIMGQFSGEMEVEDNYNIDVDQPLDESDDPYRSDLFEEYVQQMYSGSGEYDGDVDDDDGNGDDDDGNGDDDDGNGDDDDNGDDDGNGGGYDGGYDNTSPNYHYQTPQSKEQIKFLTDTRLANLSALSSTSSSDCEELDEYGVPRPKVLLTTEEIKKYAMGRVASMHAKIAKRKAESNFQMDMDSMNLGEPSTSSSTSVRVENKMETIIHADGHHELLEYVRIGDREGPTLRYNLDSGFKTPPVTESSDESSCQNSGEDDFMYHDRMRGLFLRRETRGNKTYKKSQENERAREEATSKLFDRNFKRNNAIIKDYNMSHPDNIYNEFTT</sequence>
<feature type="region of interest" description="Disordered" evidence="1">
    <location>
        <begin position="245"/>
        <end position="265"/>
    </location>
</feature>
<organism evidence="2">
    <name type="scientific">Chionoecetes opilio bacilliform virus</name>
    <dbReference type="NCBI Taxonomy" id="1825681"/>
    <lineage>
        <taxon>Viruses</taxon>
        <taxon>Viruses incertae sedis</taxon>
        <taxon>Naldaviricetes</taxon>
        <taxon>Nimaviridae</taxon>
    </lineage>
</organism>
<feature type="compositionally biased region" description="Polar residues" evidence="1">
    <location>
        <begin position="250"/>
        <end position="262"/>
    </location>
</feature>
<reference evidence="2" key="1">
    <citation type="submission" date="2017-01" db="EMBL/GenBank/DDBJ databases">
        <title>Draft genome sequence of uncultured bacilliform virus purified from snow crab.</title>
        <authorList>
            <person name="Takano T."/>
        </authorList>
    </citation>
    <scope>NUCLEOTIDE SEQUENCE</scope>
    <source>
        <strain evidence="2">Isolate_1</strain>
    </source>
</reference>
<comment type="caution">
    <text evidence="2">The sequence shown here is derived from an EMBL/GenBank/DDBJ whole genome shotgun (WGS) entry which is preliminary data.</text>
</comment>
<feature type="compositionally biased region" description="Acidic residues" evidence="1">
    <location>
        <begin position="57"/>
        <end position="92"/>
    </location>
</feature>
<feature type="compositionally biased region" description="Acidic residues" evidence="1">
    <location>
        <begin position="17"/>
        <end position="35"/>
    </location>
</feature>
<name>A0A1Q3DLA1_9VIRU</name>
<protein>
    <submittedName>
        <fullName evidence="2">Uncharacterized protein</fullName>
    </submittedName>
</protein>
<proteinExistence type="predicted"/>
<dbReference type="EMBL" id="BDLS01000001">
    <property type="protein sequence ID" value="GAV93159.1"/>
    <property type="molecule type" value="Genomic_DNA"/>
</dbReference>
<accession>A0A1Q3DLA1</accession>
<gene>
    <name evidence="2" type="ORF">SCV_035</name>
</gene>
<evidence type="ECO:0000313" key="2">
    <source>
        <dbReference type="EMBL" id="GAV93159.1"/>
    </source>
</evidence>
<feature type="region of interest" description="Disordered" evidence="1">
    <location>
        <begin position="281"/>
        <end position="301"/>
    </location>
</feature>